<name>A0A0F9CNF6_9ZZZZ</name>
<protein>
    <submittedName>
        <fullName evidence="1">Uncharacterized protein</fullName>
    </submittedName>
</protein>
<proteinExistence type="predicted"/>
<dbReference type="AlphaFoldDB" id="A0A0F9CNF6"/>
<sequence>MKKILGILIFLLLLMPIFTVGPVKAEGLKEIMTKEFLFPDKDAWVPLDIELPAPIGGFANNMARHGTEAKGKLMVPGIKMRNTARLYAGNVWGYNTYIVAELEKFYVQEVHVYLPFNTVEERDNAISDVWEKFVSYDNNLMFTGQWAFFDPWIGIEFYHPDYTLRMLANKEVEIDDYGPWAIRLSKVSLKA</sequence>
<comment type="caution">
    <text evidence="1">The sequence shown here is derived from an EMBL/GenBank/DDBJ whole genome shotgun (WGS) entry which is preliminary data.</text>
</comment>
<gene>
    <name evidence="1" type="ORF">LCGC14_2301280</name>
</gene>
<evidence type="ECO:0000313" key="1">
    <source>
        <dbReference type="EMBL" id="KKL50858.1"/>
    </source>
</evidence>
<accession>A0A0F9CNF6</accession>
<dbReference type="EMBL" id="LAZR01032447">
    <property type="protein sequence ID" value="KKL50858.1"/>
    <property type="molecule type" value="Genomic_DNA"/>
</dbReference>
<reference evidence="1" key="1">
    <citation type="journal article" date="2015" name="Nature">
        <title>Complex archaea that bridge the gap between prokaryotes and eukaryotes.</title>
        <authorList>
            <person name="Spang A."/>
            <person name="Saw J.H."/>
            <person name="Jorgensen S.L."/>
            <person name="Zaremba-Niedzwiedzka K."/>
            <person name="Martijn J."/>
            <person name="Lind A.E."/>
            <person name="van Eijk R."/>
            <person name="Schleper C."/>
            <person name="Guy L."/>
            <person name="Ettema T.J."/>
        </authorList>
    </citation>
    <scope>NUCLEOTIDE SEQUENCE</scope>
</reference>
<organism evidence="1">
    <name type="scientific">marine sediment metagenome</name>
    <dbReference type="NCBI Taxonomy" id="412755"/>
    <lineage>
        <taxon>unclassified sequences</taxon>
        <taxon>metagenomes</taxon>
        <taxon>ecological metagenomes</taxon>
    </lineage>
</organism>